<gene>
    <name evidence="10" type="ORF">RMCT_3176</name>
</gene>
<reference evidence="11" key="2">
    <citation type="submission" date="2016-02" db="EMBL/GenBank/DDBJ databases">
        <title>Draft genome sequence of five rapidly growing Mycobacterium species.</title>
        <authorList>
            <person name="Katahira K."/>
            <person name="Gotou Y."/>
            <person name="Iida K."/>
            <person name="Ogura Y."/>
            <person name="Hayashi T."/>
        </authorList>
    </citation>
    <scope>NUCLEOTIDE SEQUENCE [LARGE SCALE GENOMIC DNA]</scope>
    <source>
        <strain evidence="11">JCM6362</strain>
    </source>
</reference>
<keyword evidence="2" id="KW-0001">2Fe-2S</keyword>
<dbReference type="GO" id="GO:0051537">
    <property type="term" value="F:2 iron, 2 sulfur cluster binding"/>
    <property type="evidence" value="ECO:0007669"/>
    <property type="project" value="UniProtKB-KW"/>
</dbReference>
<comment type="caution">
    <text evidence="10">The sequence shown here is derived from an EMBL/GenBank/DDBJ whole genome shotgun (WGS) entry which is preliminary data.</text>
</comment>
<dbReference type="PRINTS" id="PR00090">
    <property type="entry name" value="RNGDIOXGNASE"/>
</dbReference>
<accession>A0A100XGF2</accession>
<dbReference type="EMBL" id="BCTB01000036">
    <property type="protein sequence ID" value="GAT16207.1"/>
    <property type="molecule type" value="Genomic_DNA"/>
</dbReference>
<evidence type="ECO:0000313" key="10">
    <source>
        <dbReference type="EMBL" id="GAT16207.1"/>
    </source>
</evidence>
<dbReference type="PANTHER" id="PTHR43756:SF1">
    <property type="entry name" value="3-PHENYLPROPIONATE_CINNAMIC ACID DIOXYGENASE SUBUNIT ALPHA"/>
    <property type="match status" value="1"/>
</dbReference>
<dbReference type="InterPro" id="IPR015879">
    <property type="entry name" value="Ring_hydroxy_dOase_asu_C_dom"/>
</dbReference>
<keyword evidence="3" id="KW-0479">Metal-binding</keyword>
<dbReference type="Pfam" id="PF00355">
    <property type="entry name" value="Rieske"/>
    <property type="match status" value="1"/>
</dbReference>
<dbReference type="AlphaFoldDB" id="A0A100XGF2"/>
<protein>
    <submittedName>
        <fullName evidence="10">Rieske (2Fe-2S) domain-containing protein</fullName>
    </submittedName>
</protein>
<keyword evidence="7" id="KW-0411">Iron-sulfur</keyword>
<dbReference type="InterPro" id="IPR017941">
    <property type="entry name" value="Rieske_2Fe-2S"/>
</dbReference>
<dbReference type="OrthoDB" id="5243643at2"/>
<dbReference type="Proteomes" id="UP000069654">
    <property type="component" value="Unassembled WGS sequence"/>
</dbReference>
<dbReference type="GO" id="GO:0016705">
    <property type="term" value="F:oxidoreductase activity, acting on paired donors, with incorporation or reduction of molecular oxygen"/>
    <property type="evidence" value="ECO:0007669"/>
    <property type="project" value="UniProtKB-ARBA"/>
</dbReference>
<evidence type="ECO:0000256" key="7">
    <source>
        <dbReference type="ARBA" id="ARBA00023014"/>
    </source>
</evidence>
<keyword evidence="5" id="KW-0560">Oxidoreductase</keyword>
<dbReference type="GO" id="GO:0005506">
    <property type="term" value="F:iron ion binding"/>
    <property type="evidence" value="ECO:0007669"/>
    <property type="project" value="InterPro"/>
</dbReference>
<proteinExistence type="inferred from homology"/>
<feature type="domain" description="Rieske" evidence="9">
    <location>
        <begin position="49"/>
        <end position="163"/>
    </location>
</feature>
<evidence type="ECO:0000256" key="4">
    <source>
        <dbReference type="ARBA" id="ARBA00022964"/>
    </source>
</evidence>
<reference evidence="10 11" key="1">
    <citation type="journal article" date="2016" name="Genome Announc.">
        <title>Draft Genome Sequences of Five Rapidly Growing Mycobacterium Species, M. thermoresistibile, M. fortuitum subsp. acetamidolyticum, M. canariasense, M. brisbanense, and M. novocastrense.</title>
        <authorList>
            <person name="Katahira K."/>
            <person name="Ogura Y."/>
            <person name="Gotoh Y."/>
            <person name="Hayashi T."/>
        </authorList>
    </citation>
    <scope>NUCLEOTIDE SEQUENCE [LARGE SCALE GENOMIC DNA]</scope>
    <source>
        <strain evidence="10 11">JCM6362</strain>
    </source>
</reference>
<evidence type="ECO:0000256" key="6">
    <source>
        <dbReference type="ARBA" id="ARBA00023004"/>
    </source>
</evidence>
<dbReference type="InterPro" id="IPR001663">
    <property type="entry name" value="Rng_hydr_dOase-A"/>
</dbReference>
<dbReference type="GO" id="GO:0004497">
    <property type="term" value="F:monooxygenase activity"/>
    <property type="evidence" value="ECO:0007669"/>
    <property type="project" value="UniProtKB-ARBA"/>
</dbReference>
<dbReference type="PROSITE" id="PS51296">
    <property type="entry name" value="RIESKE"/>
    <property type="match status" value="1"/>
</dbReference>
<keyword evidence="6" id="KW-0408">Iron</keyword>
<dbReference type="RefSeq" id="WP_040545877.1">
    <property type="nucleotide sequence ID" value="NZ_BCTB01000036.1"/>
</dbReference>
<evidence type="ECO:0000313" key="11">
    <source>
        <dbReference type="Proteomes" id="UP000069654"/>
    </source>
</evidence>
<dbReference type="SUPFAM" id="SSF50022">
    <property type="entry name" value="ISP domain"/>
    <property type="match status" value="1"/>
</dbReference>
<sequence length="418" mass="47046">MTETAAMIDAAAGMPVFPTSDGSRIPYEVYSSQAVYDREQERLFRGPIWNFLALEAELPNPFDFKSTFVGDTPVVVTRDGEGRLAAWVNRCAHRGATVCREQTGNTRSHVCVYHQWSYNAAGDLEGVPFRRGANGTGMPKSFDPTQNGLQKLRVESYRGLVFGTFDEATPDLLAYLGNQTPGLDRIFHKPIEYLGCTRQRIRGNWKLYLENVRDGYHASLLHAFHSTFNLVRSGQRVKIVVGDTHEVHNCGDLFYTEDPTKGAAYANVTSFKEGLRLENPELVENWQEFDEIITNHLQCIFPQLVVMQIQNVLAVRNVLPKGVDEFELIFNFFGYADDTPEMRRHRIAQFNLVGPAGLISMEDGEAIELVQRATAVGPAGEAIALMALEADEEHRNQHPISEDAIRRFWVGYQKLMGL</sequence>
<dbReference type="Gene3D" id="2.102.10.10">
    <property type="entry name" value="Rieske [2Fe-2S] iron-sulphur domain"/>
    <property type="match status" value="1"/>
</dbReference>
<dbReference type="InterPro" id="IPR015881">
    <property type="entry name" value="ARHD_Rieske_2Fe_2S"/>
</dbReference>
<keyword evidence="8" id="KW-0520">NAD</keyword>
<evidence type="ECO:0000256" key="2">
    <source>
        <dbReference type="ARBA" id="ARBA00022714"/>
    </source>
</evidence>
<keyword evidence="4" id="KW-0223">Dioxygenase</keyword>
<evidence type="ECO:0000256" key="1">
    <source>
        <dbReference type="ARBA" id="ARBA00008751"/>
    </source>
</evidence>
<dbReference type="PANTHER" id="PTHR43756">
    <property type="entry name" value="CHOLINE MONOOXYGENASE, CHLOROPLASTIC"/>
    <property type="match status" value="1"/>
</dbReference>
<dbReference type="InterPro" id="IPR036922">
    <property type="entry name" value="Rieske_2Fe-2S_sf"/>
</dbReference>
<dbReference type="Pfam" id="PF00848">
    <property type="entry name" value="Ring_hydroxyl_A"/>
    <property type="match status" value="1"/>
</dbReference>
<evidence type="ECO:0000256" key="8">
    <source>
        <dbReference type="ARBA" id="ARBA00023027"/>
    </source>
</evidence>
<comment type="similarity">
    <text evidence="1">Belongs to the bacterial ring-hydroxylating dioxygenase alpha subunit family.</text>
</comment>
<evidence type="ECO:0000259" key="9">
    <source>
        <dbReference type="PROSITE" id="PS51296"/>
    </source>
</evidence>
<evidence type="ECO:0000256" key="5">
    <source>
        <dbReference type="ARBA" id="ARBA00023002"/>
    </source>
</evidence>
<evidence type="ECO:0000256" key="3">
    <source>
        <dbReference type="ARBA" id="ARBA00022723"/>
    </source>
</evidence>
<dbReference type="PROSITE" id="PS00570">
    <property type="entry name" value="RING_HYDROXYL_ALPHA"/>
    <property type="match status" value="1"/>
</dbReference>
<name>A0A100XGF2_MYCTH</name>
<dbReference type="Gene3D" id="3.90.380.10">
    <property type="entry name" value="Naphthalene 1,2-dioxygenase Alpha Subunit, Chain A, domain 1"/>
    <property type="match status" value="1"/>
</dbReference>
<dbReference type="SUPFAM" id="SSF55961">
    <property type="entry name" value="Bet v1-like"/>
    <property type="match status" value="1"/>
</dbReference>
<dbReference type="GO" id="GO:0051213">
    <property type="term" value="F:dioxygenase activity"/>
    <property type="evidence" value="ECO:0007669"/>
    <property type="project" value="UniProtKB-KW"/>
</dbReference>
<organism evidence="10 11">
    <name type="scientific">Mycolicibacterium thermoresistibile</name>
    <name type="common">Mycobacterium thermoresistibile</name>
    <dbReference type="NCBI Taxonomy" id="1797"/>
    <lineage>
        <taxon>Bacteria</taxon>
        <taxon>Bacillati</taxon>
        <taxon>Actinomycetota</taxon>
        <taxon>Actinomycetes</taxon>
        <taxon>Mycobacteriales</taxon>
        <taxon>Mycobacteriaceae</taxon>
        <taxon>Mycolicibacterium</taxon>
    </lineage>
</organism>
<dbReference type="STRING" id="1797.RMCT_3176"/>